<dbReference type="AlphaFoldDB" id="A0A3P7MJS6"/>
<keyword evidence="2" id="KW-1185">Reference proteome</keyword>
<evidence type="ECO:0000313" key="2">
    <source>
        <dbReference type="Proteomes" id="UP000271889"/>
    </source>
</evidence>
<protein>
    <recommendedName>
        <fullName evidence="3">F-box associated domain-containing protein</fullName>
    </recommendedName>
</protein>
<sequence length="228" mass="25843">MCSLKENSENPAKKTRSSYDITDFYNNEGFCGLKWDKANKSTEFVVPSIQNSLEEHLGFVLQKSNVLCLKLVDLNAEDMEVVTSVLHSSKARVSHMQLVLDRAWSVTIRTSKEESADVFDITDEDLLSLGADSIEFFGLTKITARGARKLIQEWLAGKRKISLVYFRHIEEFDPGVLLRKIPHKGNVPPVVITRADGEELRLTWDAVKFRCFADEADDEGDDEFPEDL</sequence>
<dbReference type="EMBL" id="UYRV01107588">
    <property type="protein sequence ID" value="VDN23567.1"/>
    <property type="molecule type" value="Genomic_DNA"/>
</dbReference>
<evidence type="ECO:0008006" key="3">
    <source>
        <dbReference type="Google" id="ProtNLM"/>
    </source>
</evidence>
<gene>
    <name evidence="1" type="ORF">CGOC_LOCUS9614</name>
</gene>
<evidence type="ECO:0000313" key="1">
    <source>
        <dbReference type="EMBL" id="VDN23567.1"/>
    </source>
</evidence>
<dbReference type="Proteomes" id="UP000271889">
    <property type="component" value="Unassembled WGS sequence"/>
</dbReference>
<dbReference type="OrthoDB" id="5774328at2759"/>
<name>A0A3P7MJS6_CYLGO</name>
<reference evidence="1 2" key="1">
    <citation type="submission" date="2018-11" db="EMBL/GenBank/DDBJ databases">
        <authorList>
            <consortium name="Pathogen Informatics"/>
        </authorList>
    </citation>
    <scope>NUCLEOTIDE SEQUENCE [LARGE SCALE GENOMIC DNA]</scope>
</reference>
<organism evidence="1 2">
    <name type="scientific">Cylicostephanus goldi</name>
    <name type="common">Nematode worm</name>
    <dbReference type="NCBI Taxonomy" id="71465"/>
    <lineage>
        <taxon>Eukaryota</taxon>
        <taxon>Metazoa</taxon>
        <taxon>Ecdysozoa</taxon>
        <taxon>Nematoda</taxon>
        <taxon>Chromadorea</taxon>
        <taxon>Rhabditida</taxon>
        <taxon>Rhabditina</taxon>
        <taxon>Rhabditomorpha</taxon>
        <taxon>Strongyloidea</taxon>
        <taxon>Strongylidae</taxon>
        <taxon>Cylicostephanus</taxon>
    </lineage>
</organism>
<accession>A0A3P7MJS6</accession>
<proteinExistence type="predicted"/>